<dbReference type="SUPFAM" id="SSF53474">
    <property type="entry name" value="alpha/beta-Hydrolases"/>
    <property type="match status" value="1"/>
</dbReference>
<proteinExistence type="predicted"/>
<evidence type="ECO:0000313" key="2">
    <source>
        <dbReference type="EMBL" id="QEC66449.1"/>
    </source>
</evidence>
<gene>
    <name evidence="2" type="ORF">FRZ67_03755</name>
</gene>
<dbReference type="KEGG" id="pgin:FRZ67_03755"/>
<organism evidence="2 3">
    <name type="scientific">Panacibacter ginsenosidivorans</name>
    <dbReference type="NCBI Taxonomy" id="1813871"/>
    <lineage>
        <taxon>Bacteria</taxon>
        <taxon>Pseudomonadati</taxon>
        <taxon>Bacteroidota</taxon>
        <taxon>Chitinophagia</taxon>
        <taxon>Chitinophagales</taxon>
        <taxon>Chitinophagaceae</taxon>
        <taxon>Panacibacter</taxon>
    </lineage>
</organism>
<dbReference type="EMBL" id="CP042435">
    <property type="protein sequence ID" value="QEC66449.1"/>
    <property type="molecule type" value="Genomic_DNA"/>
</dbReference>
<dbReference type="RefSeq" id="WP_147188249.1">
    <property type="nucleotide sequence ID" value="NZ_CP042435.1"/>
</dbReference>
<keyword evidence="2" id="KW-0378">Hydrolase</keyword>
<dbReference type="GO" id="GO:0016787">
    <property type="term" value="F:hydrolase activity"/>
    <property type="evidence" value="ECO:0007669"/>
    <property type="project" value="UniProtKB-KW"/>
</dbReference>
<dbReference type="InterPro" id="IPR022742">
    <property type="entry name" value="Hydrolase_4"/>
</dbReference>
<dbReference type="AlphaFoldDB" id="A0A5B8V5I0"/>
<evidence type="ECO:0000259" key="1">
    <source>
        <dbReference type="Pfam" id="PF12146"/>
    </source>
</evidence>
<name>A0A5B8V5I0_9BACT</name>
<sequence>MDLTLTQSIILRFYKTKFKVLEKLSPQKAAASVLQLFFTPYITYRKAERPAIFHKAEKLFFTFNGNMVRGSKWTCNKESAKTILICHGMNSCSYRFEKYVQLLLNNHFNVLAFDALGHGQSAGKYLNAVVYSEMIVQIENKYGPVDGIIAHSIAGMATTFAMERIKDEKKKIVLIAPATETASQVDLFFKMLHLSDSFRIFFNEEILRTRGLPVSWYSSIRAVKNFNAAVLWIHDTDDNICPYKDTLDLQEENLPYIKFITTSGLGHNKIHRDAKVQKMVMDFLLQ</sequence>
<dbReference type="OrthoDB" id="9785847at2"/>
<feature type="domain" description="Serine aminopeptidase S33" evidence="1">
    <location>
        <begin position="79"/>
        <end position="189"/>
    </location>
</feature>
<accession>A0A5B8V5I0</accession>
<keyword evidence="3" id="KW-1185">Reference proteome</keyword>
<dbReference type="PANTHER" id="PTHR12277:SF81">
    <property type="entry name" value="PROTEIN ABHD13"/>
    <property type="match status" value="1"/>
</dbReference>
<dbReference type="Pfam" id="PF12146">
    <property type="entry name" value="Hydrolase_4"/>
    <property type="match status" value="1"/>
</dbReference>
<protein>
    <submittedName>
        <fullName evidence="2">Alpha/beta fold hydrolase</fullName>
    </submittedName>
</protein>
<dbReference type="PANTHER" id="PTHR12277">
    <property type="entry name" value="ALPHA/BETA HYDROLASE DOMAIN-CONTAINING PROTEIN"/>
    <property type="match status" value="1"/>
</dbReference>
<evidence type="ECO:0000313" key="3">
    <source>
        <dbReference type="Proteomes" id="UP000321533"/>
    </source>
</evidence>
<dbReference type="InterPro" id="IPR029058">
    <property type="entry name" value="AB_hydrolase_fold"/>
</dbReference>
<dbReference type="Proteomes" id="UP000321533">
    <property type="component" value="Chromosome"/>
</dbReference>
<reference evidence="2 3" key="1">
    <citation type="journal article" date="2016" name="Int. J. Syst. Evol. Microbiol.">
        <title>Panacibacter ginsenosidivorans gen. nov., sp. nov., with ginsenoside converting activity isolated from soil of a ginseng field.</title>
        <authorList>
            <person name="Siddiqi M.Z."/>
            <person name="Muhammad Shafi S."/>
            <person name="Choi K.D."/>
            <person name="Im W.T."/>
        </authorList>
    </citation>
    <scope>NUCLEOTIDE SEQUENCE [LARGE SCALE GENOMIC DNA]</scope>
    <source>
        <strain evidence="2 3">Gsoil1550</strain>
    </source>
</reference>
<dbReference type="Gene3D" id="3.40.50.1820">
    <property type="entry name" value="alpha/beta hydrolase"/>
    <property type="match status" value="1"/>
</dbReference>